<dbReference type="EMBL" id="SSTE01000699">
    <property type="protein sequence ID" value="KAA0066999.1"/>
    <property type="molecule type" value="Genomic_DNA"/>
</dbReference>
<dbReference type="Proteomes" id="UP000321947">
    <property type="component" value="Unassembled WGS sequence"/>
</dbReference>
<dbReference type="AlphaFoldDB" id="A0A5A7VP01"/>
<evidence type="ECO:0000313" key="5">
    <source>
        <dbReference type="Proteomes" id="UP000321947"/>
    </source>
</evidence>
<evidence type="ECO:0000313" key="3">
    <source>
        <dbReference type="EMBL" id="TYJ96808.1"/>
    </source>
</evidence>
<sequence>MSCISRSQPCFIPSRAHMRAASLACQSVDCLSPPSQFPLDSPKIRYVPTGSQIARVRKRASLGAEVEVRGEGSWRMTRSDRGEPMEHFCFRLIAYVFRFCKLTYDEKCHHIEEHIEGGRGGRGAGCTQPKEQPAVQTANPTAPVTQADLTAMEQRYKDMLRDVLAQFQAAQQTPIAPPQAPVASQIVPDQLSIEAKHLRDFRKYNPKTFDGSMDNPTKAQMWLTSIETIFRLE</sequence>
<protein>
    <submittedName>
        <fullName evidence="2">Histone H2B.3-like</fullName>
    </submittedName>
</protein>
<comment type="caution">
    <text evidence="2">The sequence shown here is derived from an EMBL/GenBank/DDBJ whole genome shotgun (WGS) entry which is preliminary data.</text>
</comment>
<proteinExistence type="predicted"/>
<accession>A0A5A7VP01</accession>
<evidence type="ECO:0000313" key="2">
    <source>
        <dbReference type="EMBL" id="KAA0066999.1"/>
    </source>
</evidence>
<organism evidence="2 4">
    <name type="scientific">Cucumis melo var. makuwa</name>
    <name type="common">Oriental melon</name>
    <dbReference type="NCBI Taxonomy" id="1194695"/>
    <lineage>
        <taxon>Eukaryota</taxon>
        <taxon>Viridiplantae</taxon>
        <taxon>Streptophyta</taxon>
        <taxon>Embryophyta</taxon>
        <taxon>Tracheophyta</taxon>
        <taxon>Spermatophyta</taxon>
        <taxon>Magnoliopsida</taxon>
        <taxon>eudicotyledons</taxon>
        <taxon>Gunneridae</taxon>
        <taxon>Pentapetalae</taxon>
        <taxon>rosids</taxon>
        <taxon>fabids</taxon>
        <taxon>Cucurbitales</taxon>
        <taxon>Cucurbitaceae</taxon>
        <taxon>Benincaseae</taxon>
        <taxon>Cucumis</taxon>
    </lineage>
</organism>
<feature type="region of interest" description="Disordered" evidence="1">
    <location>
        <begin position="118"/>
        <end position="140"/>
    </location>
</feature>
<evidence type="ECO:0000313" key="4">
    <source>
        <dbReference type="Proteomes" id="UP000321393"/>
    </source>
</evidence>
<gene>
    <name evidence="3" type="ORF">E5676_scaffold233G00280</name>
    <name evidence="2" type="ORF">E6C27_scaffold38G00290</name>
</gene>
<reference evidence="4 5" key="1">
    <citation type="submission" date="2019-08" db="EMBL/GenBank/DDBJ databases">
        <title>Draft genome sequences of two oriental melons (Cucumis melo L. var makuwa).</title>
        <authorList>
            <person name="Kwon S.-Y."/>
        </authorList>
    </citation>
    <scope>NUCLEOTIDE SEQUENCE [LARGE SCALE GENOMIC DNA]</scope>
    <source>
        <strain evidence="5">cv. Chang Bougi</strain>
        <strain evidence="4">cv. SW 3</strain>
        <tissue evidence="2">Leaf</tissue>
    </source>
</reference>
<evidence type="ECO:0000256" key="1">
    <source>
        <dbReference type="SAM" id="MobiDB-lite"/>
    </source>
</evidence>
<dbReference type="EMBL" id="SSTD01019243">
    <property type="protein sequence ID" value="TYJ96808.1"/>
    <property type="molecule type" value="Genomic_DNA"/>
</dbReference>
<dbReference type="Proteomes" id="UP000321393">
    <property type="component" value="Unassembled WGS sequence"/>
</dbReference>
<name>A0A5A7VP01_CUCMM</name>